<dbReference type="EMBL" id="JAGMVJ010000004">
    <property type="protein sequence ID" value="KAH7091269.1"/>
    <property type="molecule type" value="Genomic_DNA"/>
</dbReference>
<evidence type="ECO:0000313" key="5">
    <source>
        <dbReference type="EMBL" id="KAH7091269.1"/>
    </source>
</evidence>
<evidence type="ECO:0000313" key="6">
    <source>
        <dbReference type="Proteomes" id="UP000813461"/>
    </source>
</evidence>
<feature type="compositionally biased region" description="Basic and acidic residues" evidence="3">
    <location>
        <begin position="752"/>
        <end position="765"/>
    </location>
</feature>
<feature type="region of interest" description="Disordered" evidence="3">
    <location>
        <begin position="740"/>
        <end position="765"/>
    </location>
</feature>
<dbReference type="AlphaFoldDB" id="A0A8K0RDZ2"/>
<dbReference type="Pfam" id="PF24681">
    <property type="entry name" value="Kelch_KLHDC2_KLHL20_DRC7"/>
    <property type="match status" value="1"/>
</dbReference>
<protein>
    <recommendedName>
        <fullName evidence="7">Kelch repeat-containing protein</fullName>
    </recommendedName>
</protein>
<feature type="transmembrane region" description="Helical" evidence="4">
    <location>
        <begin position="652"/>
        <end position="678"/>
    </location>
</feature>
<evidence type="ECO:0000256" key="3">
    <source>
        <dbReference type="SAM" id="MobiDB-lite"/>
    </source>
</evidence>
<proteinExistence type="predicted"/>
<accession>A0A8K0RDZ2</accession>
<dbReference type="Gene3D" id="2.120.10.80">
    <property type="entry name" value="Kelch-type beta propeller"/>
    <property type="match status" value="2"/>
</dbReference>
<keyword evidence="2" id="KW-0677">Repeat</keyword>
<keyword evidence="1" id="KW-0880">Kelch repeat</keyword>
<keyword evidence="4" id="KW-0472">Membrane</keyword>
<reference evidence="5" key="1">
    <citation type="journal article" date="2021" name="Nat. Commun.">
        <title>Genetic determinants of endophytism in the Arabidopsis root mycobiome.</title>
        <authorList>
            <person name="Mesny F."/>
            <person name="Miyauchi S."/>
            <person name="Thiergart T."/>
            <person name="Pickel B."/>
            <person name="Atanasova L."/>
            <person name="Karlsson M."/>
            <person name="Huettel B."/>
            <person name="Barry K.W."/>
            <person name="Haridas S."/>
            <person name="Chen C."/>
            <person name="Bauer D."/>
            <person name="Andreopoulos W."/>
            <person name="Pangilinan J."/>
            <person name="LaButti K."/>
            <person name="Riley R."/>
            <person name="Lipzen A."/>
            <person name="Clum A."/>
            <person name="Drula E."/>
            <person name="Henrissat B."/>
            <person name="Kohler A."/>
            <person name="Grigoriev I.V."/>
            <person name="Martin F.M."/>
            <person name="Hacquard S."/>
        </authorList>
    </citation>
    <scope>NUCLEOTIDE SEQUENCE</scope>
    <source>
        <strain evidence="5">MPI-SDFR-AT-0120</strain>
    </source>
</reference>
<dbReference type="PANTHER" id="PTHR46093">
    <property type="entry name" value="ACYL-COA-BINDING DOMAIN-CONTAINING PROTEIN 5"/>
    <property type="match status" value="1"/>
</dbReference>
<dbReference type="Proteomes" id="UP000813461">
    <property type="component" value="Unassembled WGS sequence"/>
</dbReference>
<dbReference type="SUPFAM" id="SSF50965">
    <property type="entry name" value="Galactose oxidase, central domain"/>
    <property type="match status" value="1"/>
</dbReference>
<evidence type="ECO:0000256" key="4">
    <source>
        <dbReference type="SAM" id="Phobius"/>
    </source>
</evidence>
<dbReference type="InterPro" id="IPR011043">
    <property type="entry name" value="Gal_Oxase/kelch_b-propeller"/>
</dbReference>
<dbReference type="InterPro" id="IPR015915">
    <property type="entry name" value="Kelch-typ_b-propeller"/>
</dbReference>
<keyword evidence="6" id="KW-1185">Reference proteome</keyword>
<keyword evidence="4" id="KW-1133">Transmembrane helix</keyword>
<feature type="compositionally biased region" description="Polar residues" evidence="3">
    <location>
        <begin position="696"/>
        <end position="711"/>
    </location>
</feature>
<evidence type="ECO:0008006" key="7">
    <source>
        <dbReference type="Google" id="ProtNLM"/>
    </source>
</evidence>
<evidence type="ECO:0000256" key="1">
    <source>
        <dbReference type="ARBA" id="ARBA00022441"/>
    </source>
</evidence>
<name>A0A8K0RDZ2_9PLEO</name>
<feature type="region of interest" description="Disordered" evidence="3">
    <location>
        <begin position="696"/>
        <end position="726"/>
    </location>
</feature>
<gene>
    <name evidence="5" type="ORF">FB567DRAFT_270014</name>
</gene>
<comment type="caution">
    <text evidence="5">The sequence shown here is derived from an EMBL/GenBank/DDBJ whole genome shotgun (WGS) entry which is preliminary data.</text>
</comment>
<dbReference type="PANTHER" id="PTHR46093:SF18">
    <property type="entry name" value="FIBRONECTIN TYPE-III DOMAIN-CONTAINING PROTEIN"/>
    <property type="match status" value="1"/>
</dbReference>
<dbReference type="OrthoDB" id="10251809at2759"/>
<organism evidence="5 6">
    <name type="scientific">Paraphoma chrysanthemicola</name>
    <dbReference type="NCBI Taxonomy" id="798071"/>
    <lineage>
        <taxon>Eukaryota</taxon>
        <taxon>Fungi</taxon>
        <taxon>Dikarya</taxon>
        <taxon>Ascomycota</taxon>
        <taxon>Pezizomycotina</taxon>
        <taxon>Dothideomycetes</taxon>
        <taxon>Pleosporomycetidae</taxon>
        <taxon>Pleosporales</taxon>
        <taxon>Pleosporineae</taxon>
        <taxon>Phaeosphaeriaceae</taxon>
        <taxon>Paraphoma</taxon>
    </lineage>
</organism>
<sequence>MDYSMEQVRPQPAESRRRSIFTEVGLVDEDTMREERSPAPTATTFKHLRPARTVRFRSRNSIFGEQPDNDESDWESVVDEDESQSSTMAPAVVQPHSTMPLRLYRLGVFAFVLAIMLPILSINPIARLGVQGGTIPRSTIEAQPERSVVVKREDTSTDACKRWAGQSTIVNGTLYMYGFRKNSSPKEDQNTWNNDFLALDLTKSWQISSPSLTGLAKPSGPPAVSLGTLWGSPSSLWLYGGQYSDKPKVQPGSNSVWEYNIGSKQWFEHKSPKTSGGDNGEGDGQDVQRAAEGASFSVASLGRGWYFGGHLDDFTTEGWSNQVARVYLKSLLEFTFPGYTNNAIQSLKTDKKAGSDGAFRNITQGGLQNQASFPSRADGVLTYIPGFGDEGILLGLSGGDNDTFTQMNVIDVYDIAKSNWYKQSTSGKIPPYRVNPCATVAAAADGSSYNVYMYGGQNLVPAGNQTQKDDMWILSVPSFTWIEVDQTKAGQVPYARAGHSCHVWDGQMISIGGYIDPNLSCESPGIYVFNMTSLQWTDQFTALTGDKAKQAYNGQQNSVGNPLAQQANQRGFGASAGLEGSYGYAVPQPVQQVIGGAAAGGATLTAPIQTPSAGPLATGKPQTYTITGPNGAIITEIASGPSVNNGSSGPNIGAIIAGVIAGFFAVVAVYFAFCAWIYRKQVKIWKNHAAMVQTKANNEKQGTITSSSGGKLSSERPPATLGSSHGAAAGSFDIARGTSAENHTAYGGPAEDWGRRSSEGSVHDDLLSGQEPSFWGTRGVLLNPRRSLRVINRD</sequence>
<feature type="transmembrane region" description="Helical" evidence="4">
    <location>
        <begin position="103"/>
        <end position="122"/>
    </location>
</feature>
<keyword evidence="4" id="KW-0812">Transmembrane</keyword>
<evidence type="ECO:0000256" key="2">
    <source>
        <dbReference type="ARBA" id="ARBA00022737"/>
    </source>
</evidence>